<evidence type="ECO:0000313" key="3">
    <source>
        <dbReference type="Proteomes" id="UP000618319"/>
    </source>
</evidence>
<sequence length="161" mass="18849">MDTITIAKYTKSDFETYYALVQENNVMRYISGKGLQVEEARLKFDSILEVNAQYDEIGYFKIHNNEHKFIGDCKIEWYKHDRSKLEIGYLLKEKFWRRGYGTMVCTKLLHLADKVYPTVDLIGVIDPDNLASKRLLEKFGFKSFFCGVEDGIPTEKLIRKV</sequence>
<dbReference type="PROSITE" id="PS51186">
    <property type="entry name" value="GNAT"/>
    <property type="match status" value="1"/>
</dbReference>
<dbReference type="EMBL" id="PSKQ01000017">
    <property type="protein sequence ID" value="MBE8719768.1"/>
    <property type="molecule type" value="Genomic_DNA"/>
</dbReference>
<protein>
    <submittedName>
        <fullName evidence="2">N-acetyltransferase</fullName>
    </submittedName>
</protein>
<evidence type="ECO:0000313" key="2">
    <source>
        <dbReference type="EMBL" id="MBE8719768.1"/>
    </source>
</evidence>
<dbReference type="PANTHER" id="PTHR43792:SF1">
    <property type="entry name" value="N-ACETYLTRANSFERASE DOMAIN-CONTAINING PROTEIN"/>
    <property type="match status" value="1"/>
</dbReference>
<organism evidence="2 3">
    <name type="scientific">Sphingobacterium pedocola</name>
    <dbReference type="NCBI Taxonomy" id="2082722"/>
    <lineage>
        <taxon>Bacteria</taxon>
        <taxon>Pseudomonadati</taxon>
        <taxon>Bacteroidota</taxon>
        <taxon>Sphingobacteriia</taxon>
        <taxon>Sphingobacteriales</taxon>
        <taxon>Sphingobacteriaceae</taxon>
        <taxon>Sphingobacterium</taxon>
    </lineage>
</organism>
<dbReference type="InterPro" id="IPR051531">
    <property type="entry name" value="N-acetyltransferase"/>
</dbReference>
<dbReference type="PANTHER" id="PTHR43792">
    <property type="entry name" value="GNAT FAMILY, PUTATIVE (AFU_ORTHOLOGUE AFUA_3G00765)-RELATED-RELATED"/>
    <property type="match status" value="1"/>
</dbReference>
<dbReference type="RefSeq" id="WP_196937475.1">
    <property type="nucleotide sequence ID" value="NZ_MU158689.1"/>
</dbReference>
<feature type="domain" description="N-acetyltransferase" evidence="1">
    <location>
        <begin position="4"/>
        <end position="159"/>
    </location>
</feature>
<dbReference type="InterPro" id="IPR000182">
    <property type="entry name" value="GNAT_dom"/>
</dbReference>
<gene>
    <name evidence="2" type="ORF">C4F40_03375</name>
</gene>
<keyword evidence="3" id="KW-1185">Reference proteome</keyword>
<dbReference type="Proteomes" id="UP000618319">
    <property type="component" value="Unassembled WGS sequence"/>
</dbReference>
<dbReference type="Gene3D" id="3.40.630.30">
    <property type="match status" value="1"/>
</dbReference>
<name>A0ABR9T343_9SPHI</name>
<dbReference type="InterPro" id="IPR016181">
    <property type="entry name" value="Acyl_CoA_acyltransferase"/>
</dbReference>
<dbReference type="SUPFAM" id="SSF55729">
    <property type="entry name" value="Acyl-CoA N-acyltransferases (Nat)"/>
    <property type="match status" value="1"/>
</dbReference>
<evidence type="ECO:0000259" key="1">
    <source>
        <dbReference type="PROSITE" id="PS51186"/>
    </source>
</evidence>
<reference evidence="2 3" key="1">
    <citation type="submission" date="2018-02" db="EMBL/GenBank/DDBJ databases">
        <title>Sphingobacterium KA21.</title>
        <authorList>
            <person name="Vasarhelyi B.M."/>
            <person name="Deshmukh S."/>
            <person name="Balint B."/>
            <person name="Kukolya J."/>
        </authorList>
    </citation>
    <scope>NUCLEOTIDE SEQUENCE [LARGE SCALE GENOMIC DNA]</scope>
    <source>
        <strain evidence="2 3">Ka21</strain>
    </source>
</reference>
<accession>A0ABR9T343</accession>
<comment type="caution">
    <text evidence="2">The sequence shown here is derived from an EMBL/GenBank/DDBJ whole genome shotgun (WGS) entry which is preliminary data.</text>
</comment>
<proteinExistence type="predicted"/>
<dbReference type="Pfam" id="PF13302">
    <property type="entry name" value="Acetyltransf_3"/>
    <property type="match status" value="1"/>
</dbReference>